<protein>
    <submittedName>
        <fullName evidence="1">Uncharacterized protein</fullName>
    </submittedName>
</protein>
<accession>A0ACB8A072</accession>
<proteinExistence type="predicted"/>
<sequence>MFTFNLFTLLLMVLATHVHLALTRPNVNYSIELYSGPNLTGSKEHHHSALTHAKFTVDPLTPTHCSVCMATNTTIIPGKLGSFNYVTQGHAKTWKEWGPLEVKAMPKDVQNAKSHKACVIHHIQLRPCWTGICED</sequence>
<name>A0ACB8A072_9AGAM</name>
<comment type="caution">
    <text evidence="1">The sequence shown here is derived from an EMBL/GenBank/DDBJ whole genome shotgun (WGS) entry which is preliminary data.</text>
</comment>
<dbReference type="EMBL" id="MU267959">
    <property type="protein sequence ID" value="KAH7906925.1"/>
    <property type="molecule type" value="Genomic_DNA"/>
</dbReference>
<organism evidence="1 2">
    <name type="scientific">Hygrophoropsis aurantiaca</name>
    <dbReference type="NCBI Taxonomy" id="72124"/>
    <lineage>
        <taxon>Eukaryota</taxon>
        <taxon>Fungi</taxon>
        <taxon>Dikarya</taxon>
        <taxon>Basidiomycota</taxon>
        <taxon>Agaricomycotina</taxon>
        <taxon>Agaricomycetes</taxon>
        <taxon>Agaricomycetidae</taxon>
        <taxon>Boletales</taxon>
        <taxon>Coniophorineae</taxon>
        <taxon>Hygrophoropsidaceae</taxon>
        <taxon>Hygrophoropsis</taxon>
    </lineage>
</organism>
<evidence type="ECO:0000313" key="2">
    <source>
        <dbReference type="Proteomes" id="UP000790377"/>
    </source>
</evidence>
<reference evidence="1" key="1">
    <citation type="journal article" date="2021" name="New Phytol.">
        <title>Evolutionary innovations through gain and loss of genes in the ectomycorrhizal Boletales.</title>
        <authorList>
            <person name="Wu G."/>
            <person name="Miyauchi S."/>
            <person name="Morin E."/>
            <person name="Kuo A."/>
            <person name="Drula E."/>
            <person name="Varga T."/>
            <person name="Kohler A."/>
            <person name="Feng B."/>
            <person name="Cao Y."/>
            <person name="Lipzen A."/>
            <person name="Daum C."/>
            <person name="Hundley H."/>
            <person name="Pangilinan J."/>
            <person name="Johnson J."/>
            <person name="Barry K."/>
            <person name="LaButti K."/>
            <person name="Ng V."/>
            <person name="Ahrendt S."/>
            <person name="Min B."/>
            <person name="Choi I.G."/>
            <person name="Park H."/>
            <person name="Plett J.M."/>
            <person name="Magnuson J."/>
            <person name="Spatafora J.W."/>
            <person name="Nagy L.G."/>
            <person name="Henrissat B."/>
            <person name="Grigoriev I.V."/>
            <person name="Yang Z.L."/>
            <person name="Xu J."/>
            <person name="Martin F.M."/>
        </authorList>
    </citation>
    <scope>NUCLEOTIDE SEQUENCE</scope>
    <source>
        <strain evidence="1">ATCC 28755</strain>
    </source>
</reference>
<dbReference type="Proteomes" id="UP000790377">
    <property type="component" value="Unassembled WGS sequence"/>
</dbReference>
<keyword evidence="2" id="KW-1185">Reference proteome</keyword>
<evidence type="ECO:0000313" key="1">
    <source>
        <dbReference type="EMBL" id="KAH7906925.1"/>
    </source>
</evidence>
<gene>
    <name evidence="1" type="ORF">BJ138DRAFT_1104737</name>
</gene>